<proteinExistence type="inferred from homology"/>
<keyword evidence="6" id="KW-1185">Reference proteome</keyword>
<organism evidence="5 6">
    <name type="scientific">Deinobacterium chartae</name>
    <dbReference type="NCBI Taxonomy" id="521158"/>
    <lineage>
        <taxon>Bacteria</taxon>
        <taxon>Thermotogati</taxon>
        <taxon>Deinococcota</taxon>
        <taxon>Deinococci</taxon>
        <taxon>Deinococcales</taxon>
        <taxon>Deinococcaceae</taxon>
        <taxon>Deinobacterium</taxon>
    </lineage>
</organism>
<feature type="binding site" evidence="4">
    <location>
        <position position="223"/>
    </location>
    <ligand>
        <name>a divalent metal cation</name>
        <dbReference type="ChEBI" id="CHEBI:60240"/>
        <label>1</label>
    </ligand>
</feature>
<dbReference type="EMBL" id="JACHHG010000010">
    <property type="protein sequence ID" value="MBB6099210.1"/>
    <property type="molecule type" value="Genomic_DNA"/>
</dbReference>
<comment type="caution">
    <text evidence="5">The sequence shown here is derived from an EMBL/GenBank/DDBJ whole genome shotgun (WGS) entry which is preliminary data.</text>
</comment>
<gene>
    <name evidence="5" type="ORF">HNR42_002648</name>
</gene>
<name>A0A841I469_9DEIO</name>
<dbReference type="Gene3D" id="3.40.1390.30">
    <property type="entry name" value="NIF3 (NGG1p interacting factor 3)-like"/>
    <property type="match status" value="2"/>
</dbReference>
<dbReference type="PANTHER" id="PTHR13799">
    <property type="entry name" value="NGG1 INTERACTING FACTOR 3"/>
    <property type="match status" value="1"/>
</dbReference>
<evidence type="ECO:0000256" key="2">
    <source>
        <dbReference type="ARBA" id="ARBA00022112"/>
    </source>
</evidence>
<dbReference type="Proteomes" id="UP000569951">
    <property type="component" value="Unassembled WGS sequence"/>
</dbReference>
<dbReference type="GO" id="GO:0005737">
    <property type="term" value="C:cytoplasm"/>
    <property type="evidence" value="ECO:0007669"/>
    <property type="project" value="TreeGrafter"/>
</dbReference>
<feature type="binding site" evidence="4">
    <location>
        <position position="68"/>
    </location>
    <ligand>
        <name>a divalent metal cation</name>
        <dbReference type="ChEBI" id="CHEBI:60240"/>
        <label>1</label>
    </ligand>
</feature>
<evidence type="ECO:0000256" key="1">
    <source>
        <dbReference type="ARBA" id="ARBA00006964"/>
    </source>
</evidence>
<dbReference type="RefSeq" id="WP_183987969.1">
    <property type="nucleotide sequence ID" value="NZ_JACHHG010000010.1"/>
</dbReference>
<reference evidence="5 6" key="1">
    <citation type="submission" date="2020-08" db="EMBL/GenBank/DDBJ databases">
        <title>Genomic Encyclopedia of Type Strains, Phase IV (KMG-IV): sequencing the most valuable type-strain genomes for metagenomic binning, comparative biology and taxonomic classification.</title>
        <authorList>
            <person name="Goeker M."/>
        </authorList>
    </citation>
    <scope>NUCLEOTIDE SEQUENCE [LARGE SCALE GENOMIC DNA]</scope>
    <source>
        <strain evidence="5 6">DSM 21458</strain>
    </source>
</reference>
<feature type="binding site" evidence="4">
    <location>
        <position position="227"/>
    </location>
    <ligand>
        <name>a divalent metal cation</name>
        <dbReference type="ChEBI" id="CHEBI:60240"/>
        <label>1</label>
    </ligand>
</feature>
<keyword evidence="3 4" id="KW-0479">Metal-binding</keyword>
<dbReference type="NCBIfam" id="TIGR00486">
    <property type="entry name" value="YbgI_SA1388"/>
    <property type="match status" value="1"/>
</dbReference>
<dbReference type="PANTHER" id="PTHR13799:SF14">
    <property type="entry name" value="GTP CYCLOHYDROLASE 1 TYPE 2 HOMOLOG"/>
    <property type="match status" value="1"/>
</dbReference>
<sequence length="255" mass="27405">MSNGPILRDDLVAWLGDYLEVSKFNDPSANGLQIEGRPEITRIAVAVDSSLRTITEAVESGADMLIAHHGLFWGQQQLITGAHYRRVRAAIEGGLNLYVSHLPLDAHPEVGNNAVLAQALGLENVEPFGSFRGQKVGVKGTLPLPLDLQGLADRIQKTTGEICLVHGGGPGEVRRVGIVSGDASSNLPEAAREGLDTFITGEPRHATFHDSFENGINAVYAGHYETETFGVRALAIKIEETFGIPWQFIHAPTGL</sequence>
<dbReference type="AlphaFoldDB" id="A0A841I469"/>
<accession>A0A841I469</accession>
<evidence type="ECO:0000256" key="3">
    <source>
        <dbReference type="ARBA" id="ARBA00022723"/>
    </source>
</evidence>
<evidence type="ECO:0000313" key="5">
    <source>
        <dbReference type="EMBL" id="MBB6099210.1"/>
    </source>
</evidence>
<dbReference type="GO" id="GO:0046872">
    <property type="term" value="F:metal ion binding"/>
    <property type="evidence" value="ECO:0007669"/>
    <property type="project" value="UniProtKB-KW"/>
</dbReference>
<dbReference type="FunFam" id="3.40.1390.30:FF:000001">
    <property type="entry name" value="GTP cyclohydrolase 1 type 2"/>
    <property type="match status" value="1"/>
</dbReference>
<dbReference type="InterPro" id="IPR002678">
    <property type="entry name" value="DUF34/NIF3"/>
</dbReference>
<dbReference type="SUPFAM" id="SSF102705">
    <property type="entry name" value="NIF3 (NGG1p interacting factor 3)-like"/>
    <property type="match status" value="1"/>
</dbReference>
<evidence type="ECO:0000313" key="6">
    <source>
        <dbReference type="Proteomes" id="UP000569951"/>
    </source>
</evidence>
<dbReference type="Pfam" id="PF01784">
    <property type="entry name" value="DUF34_NIF3"/>
    <property type="match status" value="1"/>
</dbReference>
<dbReference type="InterPro" id="IPR036069">
    <property type="entry name" value="DUF34/NIF3_sf"/>
</dbReference>
<comment type="similarity">
    <text evidence="1">Belongs to the GTP cyclohydrolase I type 2/NIF3 family.</text>
</comment>
<feature type="binding site" evidence="4">
    <location>
        <position position="69"/>
    </location>
    <ligand>
        <name>a divalent metal cation</name>
        <dbReference type="ChEBI" id="CHEBI:60240"/>
        <label>1</label>
    </ligand>
</feature>
<protein>
    <recommendedName>
        <fullName evidence="2">GTP cyclohydrolase 1 type 2 homolog</fullName>
    </recommendedName>
</protein>
<evidence type="ECO:0000256" key="4">
    <source>
        <dbReference type="PIRSR" id="PIRSR602678-1"/>
    </source>
</evidence>
<feature type="binding site" evidence="4">
    <location>
        <position position="105"/>
    </location>
    <ligand>
        <name>a divalent metal cation</name>
        <dbReference type="ChEBI" id="CHEBI:60240"/>
        <label>1</label>
    </ligand>
</feature>